<dbReference type="GO" id="GO:0004161">
    <property type="term" value="F:dimethylallyltranstransferase activity"/>
    <property type="evidence" value="ECO:0007669"/>
    <property type="project" value="TreeGrafter"/>
</dbReference>
<name>A0A5P9NYT8_9ACAR</name>
<dbReference type="GO" id="GO:0005737">
    <property type="term" value="C:cytoplasm"/>
    <property type="evidence" value="ECO:0007669"/>
    <property type="project" value="TreeGrafter"/>
</dbReference>
<reference evidence="9" key="1">
    <citation type="submission" date="2019-04" db="EMBL/GenBank/DDBJ databases">
        <title>De novo RNA-seq and annotation of juvenile hormone and ecdysteroid biosynthesis genes and microrna in a spider mite Eotetranychus kankitus.</title>
        <authorList>
            <person name="Li G."/>
        </authorList>
    </citation>
    <scope>NUCLEOTIDE SEQUENCE</scope>
</reference>
<dbReference type="GO" id="GO:0004337">
    <property type="term" value="F:(2E,6E)-farnesyl diphosphate synthase activity"/>
    <property type="evidence" value="ECO:0007669"/>
    <property type="project" value="TreeGrafter"/>
</dbReference>
<evidence type="ECO:0000256" key="3">
    <source>
        <dbReference type="ARBA" id="ARBA00022679"/>
    </source>
</evidence>
<comment type="cofactor">
    <cofactor evidence="1">
        <name>Mg(2+)</name>
        <dbReference type="ChEBI" id="CHEBI:18420"/>
    </cofactor>
</comment>
<dbReference type="Pfam" id="PF00348">
    <property type="entry name" value="polyprenyl_synt"/>
    <property type="match status" value="1"/>
</dbReference>
<comment type="similarity">
    <text evidence="2 8">Belongs to the FPP/GGPP synthase family.</text>
</comment>
<dbReference type="AlphaFoldDB" id="A0A5P9NYT8"/>
<dbReference type="PROSITE" id="PS00723">
    <property type="entry name" value="POLYPRENYL_SYNTHASE_1"/>
    <property type="match status" value="1"/>
</dbReference>
<evidence type="ECO:0000256" key="5">
    <source>
        <dbReference type="ARBA" id="ARBA00022842"/>
    </source>
</evidence>
<dbReference type="EMBL" id="MK733908">
    <property type="protein sequence ID" value="QFU80957.1"/>
    <property type="molecule type" value="mRNA"/>
</dbReference>
<evidence type="ECO:0000256" key="8">
    <source>
        <dbReference type="RuleBase" id="RU004466"/>
    </source>
</evidence>
<dbReference type="GO" id="GO:0042811">
    <property type="term" value="P:pheromone biosynthetic process"/>
    <property type="evidence" value="ECO:0007669"/>
    <property type="project" value="UniProtKB-ARBA"/>
</dbReference>
<evidence type="ECO:0000256" key="7">
    <source>
        <dbReference type="ARBA" id="ARBA00034546"/>
    </source>
</evidence>
<dbReference type="Gene3D" id="1.10.600.10">
    <property type="entry name" value="Farnesyl Diphosphate Synthase"/>
    <property type="match status" value="1"/>
</dbReference>
<accession>A0A5P9NYT8</accession>
<keyword evidence="3 8" id="KW-0808">Transferase</keyword>
<proteinExistence type="evidence at transcript level"/>
<evidence type="ECO:0000256" key="1">
    <source>
        <dbReference type="ARBA" id="ARBA00001946"/>
    </source>
</evidence>
<keyword evidence="4" id="KW-0479">Metal-binding</keyword>
<dbReference type="PANTHER" id="PTHR11525">
    <property type="entry name" value="FARNESYL-PYROPHOSPHATE SYNTHETASE"/>
    <property type="match status" value="1"/>
</dbReference>
<dbReference type="SUPFAM" id="SSF48576">
    <property type="entry name" value="Terpenoid synthases"/>
    <property type="match status" value="1"/>
</dbReference>
<comment type="pathway">
    <text evidence="6">Pheromone biosynthesis.</text>
</comment>
<dbReference type="SFLD" id="SFLDS00005">
    <property type="entry name" value="Isoprenoid_Synthase_Type_I"/>
    <property type="match status" value="1"/>
</dbReference>
<evidence type="ECO:0000313" key="9">
    <source>
        <dbReference type="EMBL" id="QFU80957.1"/>
    </source>
</evidence>
<keyword evidence="5" id="KW-0460">Magnesium</keyword>
<dbReference type="GO" id="GO:0046872">
    <property type="term" value="F:metal ion binding"/>
    <property type="evidence" value="ECO:0007669"/>
    <property type="project" value="UniProtKB-KW"/>
</dbReference>
<dbReference type="PANTHER" id="PTHR11525:SF0">
    <property type="entry name" value="FARNESYL PYROPHOSPHATE SYNTHASE"/>
    <property type="match status" value="1"/>
</dbReference>
<sequence>MQCVERVQSTPQNEPKISQVNPVNMGIEDMEKREETLFNETFDVITEKLTSNINPDLKRVSDWLKKVLVYNVPHGKKNRGMALVLAYQVLKKNKKLDSDKSHQARILGWCIEILQAFFLIHDDIMDQSLTRRGQSCWYKKEDVGLIAINDGILLNSCIYSLLKENFSKEPAYSQILDLFHEVTDLTIKGQCLDMLNSTPDMRSNPAAFTQDVYSAIVKYKTAFYSFSLPIRLAFYLVGIVQEEVHTKAEEILLKFGHFFQVQDDFLDCYGDPAVIGKVGRDIEEGKCCWLFVNALKLCTDDQKKILLDNYAKEEPAAVAKVRDIYDQLNMRKVYQDYEDASYKEIKVLIDSFEYAQQVPLDVFNWLLKKIYRRSK</sequence>
<dbReference type="InterPro" id="IPR008949">
    <property type="entry name" value="Isoprenoid_synthase_dom_sf"/>
</dbReference>
<dbReference type="FunFam" id="1.10.600.10:FF:000021">
    <property type="entry name" value="Farnesyl pyrophosphate synthase"/>
    <property type="match status" value="1"/>
</dbReference>
<dbReference type="CDD" id="cd00685">
    <property type="entry name" value="Trans_IPPS_HT"/>
    <property type="match status" value="1"/>
</dbReference>
<evidence type="ECO:0000256" key="2">
    <source>
        <dbReference type="ARBA" id="ARBA00006706"/>
    </source>
</evidence>
<organism evidence="9">
    <name type="scientific">Eotetranychus kankitus</name>
    <dbReference type="NCBI Taxonomy" id="2137873"/>
    <lineage>
        <taxon>Eukaryota</taxon>
        <taxon>Metazoa</taxon>
        <taxon>Ecdysozoa</taxon>
        <taxon>Arthropoda</taxon>
        <taxon>Chelicerata</taxon>
        <taxon>Arachnida</taxon>
        <taxon>Acari</taxon>
        <taxon>Acariformes</taxon>
        <taxon>Trombidiformes</taxon>
        <taxon>Prostigmata</taxon>
        <taxon>Eleutherengona</taxon>
        <taxon>Raphignathae</taxon>
        <taxon>Tetranychoidea</taxon>
        <taxon>Tetranychidae</taxon>
        <taxon>Eotetranychus</taxon>
    </lineage>
</organism>
<dbReference type="InterPro" id="IPR039702">
    <property type="entry name" value="FPS1-like"/>
</dbReference>
<dbReference type="SFLD" id="SFLDG01017">
    <property type="entry name" value="Polyprenyl_Transferase_Like"/>
    <property type="match status" value="1"/>
</dbReference>
<dbReference type="PROSITE" id="PS00444">
    <property type="entry name" value="POLYPRENYL_SYNTHASE_2"/>
    <property type="match status" value="1"/>
</dbReference>
<dbReference type="GO" id="GO:0045337">
    <property type="term" value="P:farnesyl diphosphate biosynthetic process"/>
    <property type="evidence" value="ECO:0007669"/>
    <property type="project" value="TreeGrafter"/>
</dbReference>
<dbReference type="InterPro" id="IPR000092">
    <property type="entry name" value="Polyprenyl_synt"/>
</dbReference>
<evidence type="ECO:0000256" key="4">
    <source>
        <dbReference type="ARBA" id="ARBA00022723"/>
    </source>
</evidence>
<protein>
    <recommendedName>
        <fullName evidence="7">Farnesyl pyrophosphate synthase</fullName>
    </recommendedName>
</protein>
<dbReference type="InterPro" id="IPR033749">
    <property type="entry name" value="Polyprenyl_synt_CS"/>
</dbReference>
<evidence type="ECO:0000256" key="6">
    <source>
        <dbReference type="ARBA" id="ARBA00033740"/>
    </source>
</evidence>